<evidence type="ECO:0000313" key="8">
    <source>
        <dbReference type="EMBL" id="GFI40400.1"/>
    </source>
</evidence>
<evidence type="ECO:0000259" key="6">
    <source>
        <dbReference type="PROSITE" id="PS51898"/>
    </source>
</evidence>
<dbReference type="EMBL" id="BLMI01000041">
    <property type="protein sequence ID" value="GFI40400.1"/>
    <property type="molecule type" value="Genomic_DNA"/>
</dbReference>
<dbReference type="InterPro" id="IPR050090">
    <property type="entry name" value="Tyrosine_recombinase_XerCD"/>
</dbReference>
<dbReference type="GO" id="GO:0006310">
    <property type="term" value="P:DNA recombination"/>
    <property type="evidence" value="ECO:0007669"/>
    <property type="project" value="UniProtKB-KW"/>
</dbReference>
<comment type="caution">
    <text evidence="8">The sequence shown here is derived from an EMBL/GenBank/DDBJ whole genome shotgun (WGS) entry which is preliminary data.</text>
</comment>
<dbReference type="PANTHER" id="PTHR30349">
    <property type="entry name" value="PHAGE INTEGRASE-RELATED"/>
    <property type="match status" value="1"/>
</dbReference>
<evidence type="ECO:0000256" key="5">
    <source>
        <dbReference type="PROSITE-ProRule" id="PRU01248"/>
    </source>
</evidence>
<evidence type="ECO:0000256" key="1">
    <source>
        <dbReference type="ARBA" id="ARBA00008857"/>
    </source>
</evidence>
<dbReference type="InterPro" id="IPR004107">
    <property type="entry name" value="Integrase_SAM-like_N"/>
</dbReference>
<dbReference type="Pfam" id="PF00589">
    <property type="entry name" value="Phage_integrase"/>
    <property type="match status" value="1"/>
</dbReference>
<dbReference type="Pfam" id="PF02899">
    <property type="entry name" value="Phage_int_SAM_1"/>
    <property type="match status" value="1"/>
</dbReference>
<dbReference type="InterPro" id="IPR002104">
    <property type="entry name" value="Integrase_catalytic"/>
</dbReference>
<dbReference type="AlphaFoldDB" id="A0A829Z799"/>
<dbReference type="InterPro" id="IPR044068">
    <property type="entry name" value="CB"/>
</dbReference>
<dbReference type="Gene3D" id="1.10.443.10">
    <property type="entry name" value="Intergrase catalytic core"/>
    <property type="match status" value="1"/>
</dbReference>
<dbReference type="SUPFAM" id="SSF56349">
    <property type="entry name" value="DNA breaking-rejoining enzymes"/>
    <property type="match status" value="1"/>
</dbReference>
<evidence type="ECO:0000313" key="9">
    <source>
        <dbReference type="Proteomes" id="UP000490821"/>
    </source>
</evidence>
<evidence type="ECO:0000259" key="7">
    <source>
        <dbReference type="PROSITE" id="PS51900"/>
    </source>
</evidence>
<dbReference type="PROSITE" id="PS51900">
    <property type="entry name" value="CB"/>
    <property type="match status" value="1"/>
</dbReference>
<dbReference type="RefSeq" id="WP_172471922.1">
    <property type="nucleotide sequence ID" value="NZ_BLMI01000041.1"/>
</dbReference>
<evidence type="ECO:0000256" key="4">
    <source>
        <dbReference type="ARBA" id="ARBA00023172"/>
    </source>
</evidence>
<comment type="similarity">
    <text evidence="1">Belongs to the 'phage' integrase family.</text>
</comment>
<proteinExistence type="inferred from homology"/>
<keyword evidence="4" id="KW-0233">DNA recombination</keyword>
<feature type="domain" description="Tyr recombinase" evidence="6">
    <location>
        <begin position="106"/>
        <end position="296"/>
    </location>
</feature>
<name>A0A829Z799_9FIRM</name>
<dbReference type="InterPro" id="IPR013762">
    <property type="entry name" value="Integrase-like_cat_sf"/>
</dbReference>
<reference evidence="8 9" key="1">
    <citation type="journal article" date="2020" name="Microbiome">
        <title>Single-cell genomics of uncultured bacteria reveals dietary fiber responders in the mouse gut microbiota.</title>
        <authorList>
            <person name="Chijiiwa R."/>
            <person name="Hosokawa M."/>
            <person name="Kogawa M."/>
            <person name="Nishikawa Y."/>
            <person name="Ide K."/>
            <person name="Sakanashi C."/>
            <person name="Takahashi K."/>
            <person name="Takeyama H."/>
        </authorList>
    </citation>
    <scope>NUCLEOTIDE SEQUENCE [LARGE SCALE GENOMIC DNA]</scope>
    <source>
        <strain evidence="8">IMSAGC_017</strain>
    </source>
</reference>
<accession>A0A829Z799</accession>
<protein>
    <submittedName>
        <fullName evidence="8">Tyrosine recombinase XerD</fullName>
    </submittedName>
</protein>
<keyword evidence="2" id="KW-0229">DNA integration</keyword>
<feature type="domain" description="Core-binding (CB)" evidence="7">
    <location>
        <begin position="4"/>
        <end position="84"/>
    </location>
</feature>
<evidence type="ECO:0000256" key="3">
    <source>
        <dbReference type="ARBA" id="ARBA00023125"/>
    </source>
</evidence>
<dbReference type="Gene3D" id="1.10.150.130">
    <property type="match status" value="1"/>
</dbReference>
<dbReference type="GO" id="GO:0015074">
    <property type="term" value="P:DNA integration"/>
    <property type="evidence" value="ECO:0007669"/>
    <property type="project" value="UniProtKB-KW"/>
</dbReference>
<evidence type="ECO:0000256" key="2">
    <source>
        <dbReference type="ARBA" id="ARBA00022908"/>
    </source>
</evidence>
<organism evidence="8 9">
    <name type="scientific">Thomasclavelia cocleata</name>
    <dbReference type="NCBI Taxonomy" id="69824"/>
    <lineage>
        <taxon>Bacteria</taxon>
        <taxon>Bacillati</taxon>
        <taxon>Bacillota</taxon>
        <taxon>Erysipelotrichia</taxon>
        <taxon>Erysipelotrichales</taxon>
        <taxon>Coprobacillaceae</taxon>
        <taxon>Thomasclavelia</taxon>
    </lineage>
</organism>
<dbReference type="PANTHER" id="PTHR30349:SF41">
    <property type="entry name" value="INTEGRASE_RECOMBINASE PROTEIN MJ0367-RELATED"/>
    <property type="match status" value="1"/>
</dbReference>
<dbReference type="InterPro" id="IPR010998">
    <property type="entry name" value="Integrase_recombinase_N"/>
</dbReference>
<dbReference type="PROSITE" id="PS51898">
    <property type="entry name" value="TYR_RECOMBINASE"/>
    <property type="match status" value="1"/>
</dbReference>
<keyword evidence="3 5" id="KW-0238">DNA-binding</keyword>
<sequence length="309" mass="36812">MKEENAYKYIDVYLEDCSLRKRLSQKTIRAYKIDLEQYFNFIGEKKDDLKMINEYIHFLNKKYSKYKTVKRKIASIKAFYSYLEYEEIIAFSPFCKIRTKIKESKMLPRVIQKEDLNQIFTMLFDNLDNADTEYKKKLALRNITIIELLFSTGIRISELCNIHTNDISFQDRSLKIFGKGSKERILYLGNDQVIEFLKKYIALNETISNESGYIFLNKFNTQLSEQSVRILLKNIENELKLSKHITPHMFRHTFATTLLEKEVDIRYIQNILGHSSISTTQIYTHVTYLKQKQIMIEKNPMNDYKDKNI</sequence>
<dbReference type="InterPro" id="IPR011010">
    <property type="entry name" value="DNA_brk_join_enz"/>
</dbReference>
<gene>
    <name evidence="8" type="primary">xerD_1</name>
    <name evidence="8" type="ORF">IMSAGC017_00432</name>
</gene>
<dbReference type="GO" id="GO:0003677">
    <property type="term" value="F:DNA binding"/>
    <property type="evidence" value="ECO:0007669"/>
    <property type="project" value="UniProtKB-UniRule"/>
</dbReference>
<dbReference type="Proteomes" id="UP000490821">
    <property type="component" value="Unassembled WGS sequence"/>
</dbReference>